<dbReference type="Proteomes" id="UP000886595">
    <property type="component" value="Unassembled WGS sequence"/>
</dbReference>
<gene>
    <name evidence="2" type="ORF">Bca52824_060292</name>
</gene>
<reference evidence="2 3" key="1">
    <citation type="submission" date="2020-02" db="EMBL/GenBank/DDBJ databases">
        <authorList>
            <person name="Ma Q."/>
            <person name="Huang Y."/>
            <person name="Song X."/>
            <person name="Pei D."/>
        </authorList>
    </citation>
    <scope>NUCLEOTIDE SEQUENCE [LARGE SCALE GENOMIC DNA]</scope>
    <source>
        <strain evidence="2">Sxm20200214</strain>
        <tissue evidence="2">Leaf</tissue>
    </source>
</reference>
<comment type="caution">
    <text evidence="2">The sequence shown here is derived from an EMBL/GenBank/DDBJ whole genome shotgun (WGS) entry which is preliminary data.</text>
</comment>
<evidence type="ECO:0000313" key="3">
    <source>
        <dbReference type="Proteomes" id="UP000886595"/>
    </source>
</evidence>
<proteinExistence type="predicted"/>
<organism evidence="2 3">
    <name type="scientific">Brassica carinata</name>
    <name type="common">Ethiopian mustard</name>
    <name type="synonym">Abyssinian cabbage</name>
    <dbReference type="NCBI Taxonomy" id="52824"/>
    <lineage>
        <taxon>Eukaryota</taxon>
        <taxon>Viridiplantae</taxon>
        <taxon>Streptophyta</taxon>
        <taxon>Embryophyta</taxon>
        <taxon>Tracheophyta</taxon>
        <taxon>Spermatophyta</taxon>
        <taxon>Magnoliopsida</taxon>
        <taxon>eudicotyledons</taxon>
        <taxon>Gunneridae</taxon>
        <taxon>Pentapetalae</taxon>
        <taxon>rosids</taxon>
        <taxon>malvids</taxon>
        <taxon>Brassicales</taxon>
        <taxon>Brassicaceae</taxon>
        <taxon>Brassiceae</taxon>
        <taxon>Brassica</taxon>
    </lineage>
</organism>
<protein>
    <submittedName>
        <fullName evidence="2">Uncharacterized protein</fullName>
    </submittedName>
</protein>
<feature type="region of interest" description="Disordered" evidence="1">
    <location>
        <begin position="123"/>
        <end position="142"/>
    </location>
</feature>
<keyword evidence="3" id="KW-1185">Reference proteome</keyword>
<accession>A0A8X7QXL2</accession>
<evidence type="ECO:0000256" key="1">
    <source>
        <dbReference type="SAM" id="MobiDB-lite"/>
    </source>
</evidence>
<dbReference type="EMBL" id="JAAMPC010000012">
    <property type="protein sequence ID" value="KAG2277737.1"/>
    <property type="molecule type" value="Genomic_DNA"/>
</dbReference>
<dbReference type="OrthoDB" id="1194650at2759"/>
<name>A0A8X7QXL2_BRACI</name>
<sequence length="397" mass="45351">MQRVEPRVKKINNSCMELIEILRKLCVYLRYVGKRGVPLVAVVVVDFTEKTQRKTQSPSCPPWKRDNLFSVISVTGNGDVFLDVDYIRKGEMEDERVDLLLERIRNKYDWSSTDWPVLDPEETKMEEPDCHDRGSEADKSVDHTDVVADEETSSVKVAGKCKRKFLDEGAETRKKKVLCKRSAKKYLTFGHETKSFIEGLIRTSVTSLGDVLSMQMANMERVFTERMGKIEIDVSQLRDAISLTGEGNYPSKKEAEEAPLRAKALKLHLRAKDGKKIATETNDFDFGLSTQDLRDLSQATFVEGFDRSQVKVETSSKSKPLNIAPLQWNDEQIDRTKEDSPDASLVFFGEQDWEKVRTWSTSSTRLQIGPATLDFEIANRLMDKSEWVDSLVNLRDY</sequence>
<evidence type="ECO:0000313" key="2">
    <source>
        <dbReference type="EMBL" id="KAG2277737.1"/>
    </source>
</evidence>
<dbReference type="AlphaFoldDB" id="A0A8X7QXL2"/>